<proteinExistence type="predicted"/>
<keyword evidence="1" id="KW-0732">Signal</keyword>
<name>A0A1A9LC38_9FLAO</name>
<protein>
    <recommendedName>
        <fullName evidence="4">Outer membrane protein beta-barrel domain-containing protein</fullName>
    </recommendedName>
</protein>
<comment type="caution">
    <text evidence="2">The sequence shown here is derived from an EMBL/GenBank/DDBJ whole genome shotgun (WGS) entry which is preliminary data.</text>
</comment>
<dbReference type="AlphaFoldDB" id="A0A1A9LC38"/>
<evidence type="ECO:0000313" key="2">
    <source>
        <dbReference type="EMBL" id="OAD90763.1"/>
    </source>
</evidence>
<dbReference type="Proteomes" id="UP000077552">
    <property type="component" value="Unassembled WGS sequence"/>
</dbReference>
<dbReference type="OrthoDB" id="1411114at2"/>
<sequence length="294" mass="33624">MKSLLSIFVLFLLLSVETLQAQQQYTIDGQTYTLNTEVEGTLTLLWNSINGEYRYFSKKGNDIQELKNTKQNGDYQEEYKETLKQQTSDDAVSTEKVKLTLPSLSAFFVEYNKKKDPNFVDEKKSVQLGFRLGAFAGVSNSVYTENPTNALQPVAGIDLELVDYIKLKRHAMVLRFKQTFESSDYKYTASQISLNYRFKFVKTPRFDAFINCKFVSFTYSKREITYVIETLPPMIVTENNSGSDFNAPVTFGIGADYKIGNGYITFNYNDIVGLNVESNDEFPVDFTLGYKFNL</sequence>
<gene>
    <name evidence="2" type="ORF">A7A78_13705</name>
</gene>
<accession>A0A1A9LC38</accession>
<dbReference type="EMBL" id="LXIE01000031">
    <property type="protein sequence ID" value="OAD90763.1"/>
    <property type="molecule type" value="Genomic_DNA"/>
</dbReference>
<evidence type="ECO:0000313" key="3">
    <source>
        <dbReference type="Proteomes" id="UP000077552"/>
    </source>
</evidence>
<reference evidence="2 3" key="1">
    <citation type="submission" date="2016-05" db="EMBL/GenBank/DDBJ databases">
        <title>Genome sequencing of Vitellibacter soesokkakensis RSSK-12.</title>
        <authorList>
            <person name="Thevarajoo S."/>
            <person name="Selvaratnam C."/>
            <person name="Goh K.M."/>
            <person name="Chan K.-G."/>
            <person name="Chong C.S."/>
        </authorList>
    </citation>
    <scope>NUCLEOTIDE SEQUENCE [LARGE SCALE GENOMIC DNA]</scope>
    <source>
        <strain evidence="2 3">RSSK-12</strain>
    </source>
</reference>
<feature type="chain" id="PRO_5008392035" description="Outer membrane protein beta-barrel domain-containing protein" evidence="1">
    <location>
        <begin position="22"/>
        <end position="294"/>
    </location>
</feature>
<evidence type="ECO:0008006" key="4">
    <source>
        <dbReference type="Google" id="ProtNLM"/>
    </source>
</evidence>
<organism evidence="2 3">
    <name type="scientific">Aequorivita soesokkakensis</name>
    <dbReference type="NCBI Taxonomy" id="1385699"/>
    <lineage>
        <taxon>Bacteria</taxon>
        <taxon>Pseudomonadati</taxon>
        <taxon>Bacteroidota</taxon>
        <taxon>Flavobacteriia</taxon>
        <taxon>Flavobacteriales</taxon>
        <taxon>Flavobacteriaceae</taxon>
        <taxon>Aequorivita</taxon>
    </lineage>
</organism>
<dbReference type="RefSeq" id="WP_068762392.1">
    <property type="nucleotide sequence ID" value="NZ_LXIE01000031.1"/>
</dbReference>
<evidence type="ECO:0000256" key="1">
    <source>
        <dbReference type="SAM" id="SignalP"/>
    </source>
</evidence>
<feature type="signal peptide" evidence="1">
    <location>
        <begin position="1"/>
        <end position="21"/>
    </location>
</feature>
<keyword evidence="3" id="KW-1185">Reference proteome</keyword>
<dbReference type="STRING" id="1385699.A7A78_13705"/>